<reference evidence="3" key="1">
    <citation type="submission" date="2017-05" db="EMBL/GenBank/DDBJ databases">
        <authorList>
            <person name="Sharma S."/>
            <person name="Sidhu C."/>
            <person name="Pinnaka A.K."/>
        </authorList>
    </citation>
    <scope>NUCLEOTIDE SEQUENCE [LARGE SCALE GENOMIC DNA]</scope>
    <source>
        <strain evidence="3">AK93</strain>
    </source>
</reference>
<gene>
    <name evidence="2" type="ORF">CAL65_20025</name>
</gene>
<evidence type="ECO:0000313" key="2">
    <source>
        <dbReference type="EMBL" id="RFA32257.1"/>
    </source>
</evidence>
<dbReference type="Proteomes" id="UP000256763">
    <property type="component" value="Unassembled WGS sequence"/>
</dbReference>
<dbReference type="RefSeq" id="WP_147305568.1">
    <property type="nucleotide sequence ID" value="NZ_NFZW01000032.1"/>
</dbReference>
<dbReference type="EMBL" id="NFZW01000032">
    <property type="protein sequence ID" value="RFA32257.1"/>
    <property type="molecule type" value="Genomic_DNA"/>
</dbReference>
<dbReference type="PANTHER" id="PTHR33840:SF1">
    <property type="entry name" value="TLE1 PHOSPHOLIPASE DOMAIN-CONTAINING PROTEIN"/>
    <property type="match status" value="1"/>
</dbReference>
<keyword evidence="3" id="KW-1185">Reference proteome</keyword>
<evidence type="ECO:0000259" key="1">
    <source>
        <dbReference type="Pfam" id="PF09994"/>
    </source>
</evidence>
<comment type="caution">
    <text evidence="2">The sequence shown here is derived from an EMBL/GenBank/DDBJ whole genome shotgun (WGS) entry which is preliminary data.</text>
</comment>
<accession>A0A3E0WJH8</accession>
<dbReference type="Pfam" id="PF09994">
    <property type="entry name" value="T6SS_Tle1-like_cat"/>
    <property type="match status" value="1"/>
</dbReference>
<feature type="non-terminal residue" evidence="2">
    <location>
        <position position="496"/>
    </location>
</feature>
<dbReference type="PANTHER" id="PTHR33840">
    <property type="match status" value="1"/>
</dbReference>
<proteinExistence type="predicted"/>
<protein>
    <recommendedName>
        <fullName evidence="1">T6SS Phospholipase effector Tle1-like catalytic domain-containing protein</fullName>
    </recommendedName>
</protein>
<sequence length="496" mass="55780">MAHPERELRRLDAEIAALESALATSADTDPYYPTLEARHRALTTHRRRLRRLNPPAAEQRIETVPRAVLAQLPGHWSQWYVLRPDSARYRYRDRDTRFFVQRHGQWQEIDSATTGRLPGERAYALRRYRLARVAQAVAAVGVAALAAGRRSPSAATPDDNVVTLPVGRDTGEVAKHSLDIELVPGVNTGERRLVLEGPGGYHIQRTTRGPAAGAHESVRFGKLKEGDAYTLTAVHRAERKAVFEHVPFAILAEPGKLHEHLDTLDDDALLHLLDHHKRGDRPILRASLEAPQFGVFADGTDNNRFRDREHETKRPTNVAKLYELYPRFYDGTLSSFYISGVGTRESEDRTFFDMLDLGIAHSLGRRIAQILERMKLFYRQFPLAKYGYLDLFGFSRGAALIRALVNVVHRINRTQPDYWGGLTVVIRFVGLFDTVGSVGRPGNNRNNNILSRIGFPGPVILDLHPHAAQTVYHLTARDEVRENFPLSSIKAADGSL</sequence>
<organism evidence="2 3">
    <name type="scientific">Alkalilimnicola ehrlichii</name>
    <dbReference type="NCBI Taxonomy" id="351052"/>
    <lineage>
        <taxon>Bacteria</taxon>
        <taxon>Pseudomonadati</taxon>
        <taxon>Pseudomonadota</taxon>
        <taxon>Gammaproteobacteria</taxon>
        <taxon>Chromatiales</taxon>
        <taxon>Ectothiorhodospiraceae</taxon>
        <taxon>Alkalilimnicola</taxon>
    </lineage>
</organism>
<evidence type="ECO:0000313" key="3">
    <source>
        <dbReference type="Proteomes" id="UP000256763"/>
    </source>
</evidence>
<dbReference type="AlphaFoldDB" id="A0A3E0WJH8"/>
<dbReference type="InterPro" id="IPR018712">
    <property type="entry name" value="Tle1-like_cat"/>
</dbReference>
<feature type="domain" description="T6SS Phospholipase effector Tle1-like catalytic" evidence="1">
    <location>
        <begin position="295"/>
        <end position="411"/>
    </location>
</feature>
<name>A0A3E0WJH8_9GAMM</name>